<protein>
    <submittedName>
        <fullName evidence="1">Uncharacterized protein</fullName>
    </submittedName>
</protein>
<proteinExistence type="predicted"/>
<evidence type="ECO:0000313" key="2">
    <source>
        <dbReference type="Proteomes" id="UP000595140"/>
    </source>
</evidence>
<evidence type="ECO:0000313" key="1">
    <source>
        <dbReference type="EMBL" id="VFQ69495.1"/>
    </source>
</evidence>
<dbReference type="AlphaFoldDB" id="A0A484KXM4"/>
<dbReference type="Proteomes" id="UP000595140">
    <property type="component" value="Unassembled WGS sequence"/>
</dbReference>
<name>A0A484KXM4_9ASTE</name>
<dbReference type="EMBL" id="OOIL02000791">
    <property type="protein sequence ID" value="VFQ69495.1"/>
    <property type="molecule type" value="Genomic_DNA"/>
</dbReference>
<keyword evidence="2" id="KW-1185">Reference proteome</keyword>
<gene>
    <name evidence="1" type="ORF">CCAM_LOCUS11271</name>
</gene>
<organism evidence="1 2">
    <name type="scientific">Cuscuta campestris</name>
    <dbReference type="NCBI Taxonomy" id="132261"/>
    <lineage>
        <taxon>Eukaryota</taxon>
        <taxon>Viridiplantae</taxon>
        <taxon>Streptophyta</taxon>
        <taxon>Embryophyta</taxon>
        <taxon>Tracheophyta</taxon>
        <taxon>Spermatophyta</taxon>
        <taxon>Magnoliopsida</taxon>
        <taxon>eudicotyledons</taxon>
        <taxon>Gunneridae</taxon>
        <taxon>Pentapetalae</taxon>
        <taxon>asterids</taxon>
        <taxon>lamiids</taxon>
        <taxon>Solanales</taxon>
        <taxon>Convolvulaceae</taxon>
        <taxon>Cuscuteae</taxon>
        <taxon>Cuscuta</taxon>
        <taxon>Cuscuta subgen. Grammica</taxon>
        <taxon>Cuscuta sect. Cleistogrammica</taxon>
    </lineage>
</organism>
<accession>A0A484KXM4</accession>
<reference evidence="1 2" key="1">
    <citation type="submission" date="2018-04" db="EMBL/GenBank/DDBJ databases">
        <authorList>
            <person name="Vogel A."/>
        </authorList>
    </citation>
    <scope>NUCLEOTIDE SEQUENCE [LARGE SCALE GENOMIC DNA]</scope>
</reference>
<sequence>MVLTSWGWKGDGCGISVWNDVTAIGACRGMVPTPGRANGNIPGRKGIPLVLLAHGHDLAKALDGLLRGQDHVRPRGGMPLTWCEVTGFVLELPCRLVRGIIPFVE</sequence>